<gene>
    <name evidence="1" type="ORF">K4A83_21465</name>
</gene>
<protein>
    <submittedName>
        <fullName evidence="1">(2Fe-2S) ferredoxin domain-containing protein</fullName>
    </submittedName>
</protein>
<evidence type="ECO:0000313" key="1">
    <source>
        <dbReference type="EMBL" id="MCW6038818.1"/>
    </source>
</evidence>
<keyword evidence="2" id="KW-1185">Reference proteome</keyword>
<organism evidence="1 2">
    <name type="scientific">Spirulina subsalsa FACHB-351</name>
    <dbReference type="NCBI Taxonomy" id="234711"/>
    <lineage>
        <taxon>Bacteria</taxon>
        <taxon>Bacillati</taxon>
        <taxon>Cyanobacteriota</taxon>
        <taxon>Cyanophyceae</taxon>
        <taxon>Spirulinales</taxon>
        <taxon>Spirulinaceae</taxon>
        <taxon>Spirulina</taxon>
    </lineage>
</organism>
<dbReference type="InterPro" id="IPR036249">
    <property type="entry name" value="Thioredoxin-like_sf"/>
</dbReference>
<reference evidence="1 2" key="1">
    <citation type="submission" date="2021-08" db="EMBL/GenBank/DDBJ databases">
        <title>Draft genome sequence of Spirulina subsalsa with high tolerance to salinity and hype-accumulation of phycocyanin.</title>
        <authorList>
            <person name="Pei H."/>
            <person name="Jiang L."/>
        </authorList>
    </citation>
    <scope>NUCLEOTIDE SEQUENCE [LARGE SCALE GENOMIC DNA]</scope>
    <source>
        <strain evidence="1 2">FACHB-351</strain>
    </source>
</reference>
<dbReference type="SUPFAM" id="SSF52833">
    <property type="entry name" value="Thioredoxin-like"/>
    <property type="match status" value="1"/>
</dbReference>
<name>A0ABT3LBD8_9CYAN</name>
<dbReference type="CDD" id="cd02980">
    <property type="entry name" value="TRX_Fd_family"/>
    <property type="match status" value="1"/>
</dbReference>
<sequence length="202" mass="22588">MGQVTVAPEVRRVKAPKTSTFEQVGQLLGFVMKDGEKIKYLRLVIHNQEYWLKVPKSLRKTLDPSLYPGCWVKVAGHQKCSRKTGKFKYKAIAVEPVFNDFPSPSPRVSPPPIVSKPPSQKAKILICQKSNCRKRGGSGLCSALDEYLRDRGLENQVQVKATGCLNQCKKGPALVVLPDKAKYTQVTPRQLPQLLDQHLNSH</sequence>
<dbReference type="Gene3D" id="3.40.30.10">
    <property type="entry name" value="Glutaredoxin"/>
    <property type="match status" value="1"/>
</dbReference>
<dbReference type="Pfam" id="PF01257">
    <property type="entry name" value="2Fe-2S_thioredx"/>
    <property type="match status" value="1"/>
</dbReference>
<evidence type="ECO:0000313" key="2">
    <source>
        <dbReference type="Proteomes" id="UP001526426"/>
    </source>
</evidence>
<dbReference type="RefSeq" id="WP_265266746.1">
    <property type="nucleotide sequence ID" value="NZ_JAIHOM010000184.1"/>
</dbReference>
<dbReference type="EMBL" id="JAIHOM010000184">
    <property type="protein sequence ID" value="MCW6038818.1"/>
    <property type="molecule type" value="Genomic_DNA"/>
</dbReference>
<accession>A0ABT3LBD8</accession>
<dbReference type="Proteomes" id="UP001526426">
    <property type="component" value="Unassembled WGS sequence"/>
</dbReference>
<proteinExistence type="predicted"/>
<comment type="caution">
    <text evidence="1">The sequence shown here is derived from an EMBL/GenBank/DDBJ whole genome shotgun (WGS) entry which is preliminary data.</text>
</comment>